<evidence type="ECO:0000313" key="1">
    <source>
        <dbReference type="EMBL" id="KAF6084384.1"/>
    </source>
</evidence>
<reference evidence="1 2" key="1">
    <citation type="journal article" date="2020" name="Nature">
        <title>Six reference-quality genomes reveal evolution of bat adaptations.</title>
        <authorList>
            <person name="Jebb D."/>
            <person name="Huang Z."/>
            <person name="Pippel M."/>
            <person name="Hughes G.M."/>
            <person name="Lavrichenko K."/>
            <person name="Devanna P."/>
            <person name="Winkler S."/>
            <person name="Jermiin L.S."/>
            <person name="Skirmuntt E.C."/>
            <person name="Katzourakis A."/>
            <person name="Burkitt-Gray L."/>
            <person name="Ray D.A."/>
            <person name="Sullivan K.A.M."/>
            <person name="Roscito J.G."/>
            <person name="Kirilenko B.M."/>
            <person name="Davalos L.M."/>
            <person name="Corthals A.P."/>
            <person name="Power M.L."/>
            <person name="Jones G."/>
            <person name="Ransome R.D."/>
            <person name="Dechmann D.K.N."/>
            <person name="Locatelli A.G."/>
            <person name="Puechmaille S.J."/>
            <person name="Fedrigo O."/>
            <person name="Jarvis E.D."/>
            <person name="Hiller M."/>
            <person name="Vernes S.C."/>
            <person name="Myers E.W."/>
            <person name="Teeling E.C."/>
        </authorList>
    </citation>
    <scope>NUCLEOTIDE SEQUENCE [LARGE SCALE GENOMIC DNA]</scope>
    <source>
        <strain evidence="1">Bat1K_MPI-CBG_1</strain>
    </source>
</reference>
<sequence length="144" mass="16124">MGGTHDFLSNFRQITNHFLPSGFSHAKVRVPSRTPVHRELLYSCHVGACLPCSRGSHSLMSKVLTCLAEVSPATHRVSWGLRPCTYPQCLAQFKSRSECSLNPTCPYTEDWLNKPGCIHTMQFCAAAQRNEDHLCGRPWNSGTY</sequence>
<name>A0A833YZC4_9CHIR</name>
<protein>
    <submittedName>
        <fullName evidence="1">Uncharacterized protein</fullName>
    </submittedName>
</protein>
<dbReference type="AlphaFoldDB" id="A0A833YZC4"/>
<comment type="caution">
    <text evidence="1">The sequence shown here is derived from an EMBL/GenBank/DDBJ whole genome shotgun (WGS) entry which is preliminary data.</text>
</comment>
<dbReference type="EMBL" id="JABVXQ010000012">
    <property type="protein sequence ID" value="KAF6084384.1"/>
    <property type="molecule type" value="Genomic_DNA"/>
</dbReference>
<gene>
    <name evidence="1" type="ORF">HJG60_008646</name>
</gene>
<accession>A0A833YZC4</accession>
<dbReference type="Proteomes" id="UP000664940">
    <property type="component" value="Unassembled WGS sequence"/>
</dbReference>
<evidence type="ECO:0000313" key="2">
    <source>
        <dbReference type="Proteomes" id="UP000664940"/>
    </source>
</evidence>
<organism evidence="1 2">
    <name type="scientific">Phyllostomus discolor</name>
    <name type="common">pale spear-nosed bat</name>
    <dbReference type="NCBI Taxonomy" id="89673"/>
    <lineage>
        <taxon>Eukaryota</taxon>
        <taxon>Metazoa</taxon>
        <taxon>Chordata</taxon>
        <taxon>Craniata</taxon>
        <taxon>Vertebrata</taxon>
        <taxon>Euteleostomi</taxon>
        <taxon>Mammalia</taxon>
        <taxon>Eutheria</taxon>
        <taxon>Laurasiatheria</taxon>
        <taxon>Chiroptera</taxon>
        <taxon>Yangochiroptera</taxon>
        <taxon>Phyllostomidae</taxon>
        <taxon>Phyllostominae</taxon>
        <taxon>Phyllostomus</taxon>
    </lineage>
</organism>
<proteinExistence type="predicted"/>